<gene>
    <name evidence="1" type="ORF">pC6.5d_694</name>
</gene>
<proteinExistence type="predicted"/>
<accession>A0A7S4ZT63</accession>
<protein>
    <submittedName>
        <fullName evidence="1">Uncharacterized protein</fullName>
    </submittedName>
</protein>
<dbReference type="AlphaFoldDB" id="A0A7S4ZT63"/>
<keyword evidence="1" id="KW-0614">Plasmid</keyword>
<geneLocation type="plasmid" evidence="1">
    <name>pC6.5d</name>
</geneLocation>
<organism evidence="1">
    <name type="scientific">Rhizobium rhizogenes</name>
    <name type="common">Agrobacterium rhizogenes</name>
    <dbReference type="NCBI Taxonomy" id="359"/>
    <lineage>
        <taxon>Bacteria</taxon>
        <taxon>Pseudomonadati</taxon>
        <taxon>Pseudomonadota</taxon>
        <taxon>Alphaproteobacteria</taxon>
        <taxon>Hyphomicrobiales</taxon>
        <taxon>Rhizobiaceae</taxon>
        <taxon>Rhizobium/Agrobacterium group</taxon>
        <taxon>Rhizobium</taxon>
    </lineage>
</organism>
<evidence type="ECO:0000313" key="1">
    <source>
        <dbReference type="EMBL" id="QCL10587.1"/>
    </source>
</evidence>
<name>A0A7S4ZT63_RHIRH</name>
<reference evidence="1" key="1">
    <citation type="submission" date="2018-12" db="EMBL/GenBank/DDBJ databases">
        <title>Three Rhizobium rhizogenes strains isolated from the same crown gall tumor carry diverse plasmids.</title>
        <authorList>
            <person name="Pulawska J."/>
            <person name="Kuzmanovic N."/>
        </authorList>
    </citation>
    <scope>NUCLEOTIDE SEQUENCE</scope>
    <source>
        <strain evidence="1">C6.5</strain>
        <plasmid evidence="1">pC6.5d</plasmid>
    </source>
</reference>
<dbReference type="EMBL" id="MK318989">
    <property type="protein sequence ID" value="QCL10587.1"/>
    <property type="molecule type" value="Genomic_DNA"/>
</dbReference>
<sequence length="55" mass="5954">MIGAACTEADYCIRNHGSYEGNQLRSGNEMSGYRTRAMHIGLSGSSHSQLPLPLN</sequence>